<dbReference type="SUPFAM" id="SSF46785">
    <property type="entry name" value="Winged helix' DNA-binding domain"/>
    <property type="match status" value="1"/>
</dbReference>
<gene>
    <name evidence="6" type="primary">ohrR_1</name>
    <name evidence="6" type="ORF">SAMEA1982600_00907</name>
</gene>
<dbReference type="EMBL" id="FKBS01000008">
    <property type="protein sequence ID" value="SAI01043.1"/>
    <property type="molecule type" value="Genomic_DNA"/>
</dbReference>
<reference evidence="6 7" key="1">
    <citation type="submission" date="2016-03" db="EMBL/GenBank/DDBJ databases">
        <authorList>
            <consortium name="Pathogen Informatics"/>
        </authorList>
    </citation>
    <scope>NUCLEOTIDE SEQUENCE [LARGE SCALE GENOMIC DNA]</scope>
    <source>
        <strain evidence="6 7">NCTC13364</strain>
    </source>
</reference>
<dbReference type="GO" id="GO:0003700">
    <property type="term" value="F:DNA-binding transcription factor activity"/>
    <property type="evidence" value="ECO:0007669"/>
    <property type="project" value="InterPro"/>
</dbReference>
<sequence>MPSKKPPAPSNTSQEDDAKQPQLNWDQRLGFLMHDVSRLRRKVFDEVMKPEGVTRSQWWVMAYLSRHDGMSQSDLAEMLGIGRAALGGLIDRLESQDLVRRGADGEDRRAKLVFLTPAGSGMIDRMRARSDQMSEIILQGLSVAQRHELADMLGLVKKNLLAFDGLPD</sequence>
<dbReference type="PROSITE" id="PS01117">
    <property type="entry name" value="HTH_MARR_1"/>
    <property type="match status" value="1"/>
</dbReference>
<protein>
    <submittedName>
        <fullName evidence="6">MarR family transcriptional regulator</fullName>
    </submittedName>
</protein>
<evidence type="ECO:0000256" key="1">
    <source>
        <dbReference type="ARBA" id="ARBA00023015"/>
    </source>
</evidence>
<evidence type="ECO:0000256" key="2">
    <source>
        <dbReference type="ARBA" id="ARBA00023125"/>
    </source>
</evidence>
<dbReference type="InterPro" id="IPR023187">
    <property type="entry name" value="Tscrpt_reg_MarR-type_CS"/>
</dbReference>
<dbReference type="PANTHER" id="PTHR33164">
    <property type="entry name" value="TRANSCRIPTIONAL REGULATOR, MARR FAMILY"/>
    <property type="match status" value="1"/>
</dbReference>
<dbReference type="InterPro" id="IPR036390">
    <property type="entry name" value="WH_DNA-bd_sf"/>
</dbReference>
<dbReference type="PROSITE" id="PS50995">
    <property type="entry name" value="HTH_MARR_2"/>
    <property type="match status" value="1"/>
</dbReference>
<feature type="domain" description="HTH marR-type" evidence="5">
    <location>
        <begin position="26"/>
        <end position="161"/>
    </location>
</feature>
<organism evidence="6 7">
    <name type="scientific">Bordetella ansorpii</name>
    <dbReference type="NCBI Taxonomy" id="288768"/>
    <lineage>
        <taxon>Bacteria</taxon>
        <taxon>Pseudomonadati</taxon>
        <taxon>Pseudomonadota</taxon>
        <taxon>Betaproteobacteria</taxon>
        <taxon>Burkholderiales</taxon>
        <taxon>Alcaligenaceae</taxon>
        <taxon>Bordetella</taxon>
    </lineage>
</organism>
<dbReference type="PANTHER" id="PTHR33164:SF64">
    <property type="entry name" value="TRANSCRIPTIONAL REGULATOR SLYA"/>
    <property type="match status" value="1"/>
</dbReference>
<dbReference type="GO" id="GO:0003677">
    <property type="term" value="F:DNA binding"/>
    <property type="evidence" value="ECO:0007669"/>
    <property type="project" value="UniProtKB-KW"/>
</dbReference>
<dbReference type="Gene3D" id="1.10.10.10">
    <property type="entry name" value="Winged helix-like DNA-binding domain superfamily/Winged helix DNA-binding domain"/>
    <property type="match status" value="1"/>
</dbReference>
<dbReference type="SMART" id="SM00347">
    <property type="entry name" value="HTH_MARR"/>
    <property type="match status" value="1"/>
</dbReference>
<feature type="region of interest" description="Disordered" evidence="4">
    <location>
        <begin position="1"/>
        <end position="22"/>
    </location>
</feature>
<name>A0A157LW13_9BORD</name>
<keyword evidence="2" id="KW-0238">DNA-binding</keyword>
<evidence type="ECO:0000256" key="4">
    <source>
        <dbReference type="SAM" id="MobiDB-lite"/>
    </source>
</evidence>
<dbReference type="AlphaFoldDB" id="A0A157LW13"/>
<evidence type="ECO:0000313" key="7">
    <source>
        <dbReference type="Proteomes" id="UP000077037"/>
    </source>
</evidence>
<evidence type="ECO:0000313" key="6">
    <source>
        <dbReference type="EMBL" id="SAI01043.1"/>
    </source>
</evidence>
<proteinExistence type="predicted"/>
<dbReference type="GO" id="GO:0006950">
    <property type="term" value="P:response to stress"/>
    <property type="evidence" value="ECO:0007669"/>
    <property type="project" value="TreeGrafter"/>
</dbReference>
<keyword evidence="3" id="KW-0804">Transcription</keyword>
<dbReference type="InterPro" id="IPR036388">
    <property type="entry name" value="WH-like_DNA-bd_sf"/>
</dbReference>
<evidence type="ECO:0000259" key="5">
    <source>
        <dbReference type="PROSITE" id="PS50995"/>
    </source>
</evidence>
<dbReference type="OrthoDB" id="32523at2"/>
<dbReference type="PRINTS" id="PR00598">
    <property type="entry name" value="HTHMARR"/>
</dbReference>
<keyword evidence="1" id="KW-0805">Transcription regulation</keyword>
<dbReference type="Pfam" id="PF12802">
    <property type="entry name" value="MarR_2"/>
    <property type="match status" value="1"/>
</dbReference>
<dbReference type="InterPro" id="IPR000835">
    <property type="entry name" value="HTH_MarR-typ"/>
</dbReference>
<dbReference type="RefSeq" id="WP_082887089.1">
    <property type="nucleotide sequence ID" value="NZ_FKBS01000008.1"/>
</dbReference>
<accession>A0A157LW13</accession>
<dbReference type="Proteomes" id="UP000077037">
    <property type="component" value="Unassembled WGS sequence"/>
</dbReference>
<dbReference type="InterPro" id="IPR039422">
    <property type="entry name" value="MarR/SlyA-like"/>
</dbReference>
<evidence type="ECO:0000256" key="3">
    <source>
        <dbReference type="ARBA" id="ARBA00023163"/>
    </source>
</evidence>